<dbReference type="InterPro" id="IPR050396">
    <property type="entry name" value="Glycosyltr_51/Transpeptidase"/>
</dbReference>
<dbReference type="GO" id="GO:0030288">
    <property type="term" value="C:outer membrane-bounded periplasmic space"/>
    <property type="evidence" value="ECO:0007669"/>
    <property type="project" value="TreeGrafter"/>
</dbReference>
<dbReference type="AlphaFoldDB" id="A0A1H2WLE8"/>
<dbReference type="Gene3D" id="3.40.710.10">
    <property type="entry name" value="DD-peptidase/beta-lactamase superfamily"/>
    <property type="match status" value="1"/>
</dbReference>
<dbReference type="InterPro" id="IPR011815">
    <property type="entry name" value="PBP_1c"/>
</dbReference>
<dbReference type="PANTHER" id="PTHR32282:SF15">
    <property type="entry name" value="PENICILLIN-BINDING PROTEIN 1C"/>
    <property type="match status" value="1"/>
</dbReference>
<protein>
    <recommendedName>
        <fullName evidence="10">peptidoglycan glycosyltransferase</fullName>
        <ecNumber evidence="10">2.4.99.28</ecNumber>
    </recommendedName>
</protein>
<dbReference type="GO" id="GO:0008658">
    <property type="term" value="F:penicillin binding"/>
    <property type="evidence" value="ECO:0007669"/>
    <property type="project" value="InterPro"/>
</dbReference>
<dbReference type="InterPro" id="IPR009647">
    <property type="entry name" value="PBP_C"/>
</dbReference>
<comment type="similarity">
    <text evidence="3">In the N-terminal section; belongs to the glycosyltransferase 51 family.</text>
</comment>
<keyword evidence="16" id="KW-1185">Reference proteome</keyword>
<dbReference type="PANTHER" id="PTHR32282">
    <property type="entry name" value="BINDING PROTEIN TRANSPEPTIDASE, PUTATIVE-RELATED"/>
    <property type="match status" value="1"/>
</dbReference>
<dbReference type="InterPro" id="IPR001264">
    <property type="entry name" value="Glyco_trans_51"/>
</dbReference>
<keyword evidence="9" id="KW-0511">Multifunctional enzyme</keyword>
<evidence type="ECO:0000259" key="13">
    <source>
        <dbReference type="Pfam" id="PF00912"/>
    </source>
</evidence>
<evidence type="ECO:0000313" key="15">
    <source>
        <dbReference type="EMBL" id="SDW81328.1"/>
    </source>
</evidence>
<evidence type="ECO:0000259" key="12">
    <source>
        <dbReference type="Pfam" id="PF00905"/>
    </source>
</evidence>
<comment type="pathway">
    <text evidence="1">Cell wall biogenesis; peptidoglycan biosynthesis.</text>
</comment>
<dbReference type="GO" id="GO:0006508">
    <property type="term" value="P:proteolysis"/>
    <property type="evidence" value="ECO:0007669"/>
    <property type="project" value="UniProtKB-KW"/>
</dbReference>
<keyword evidence="5" id="KW-0645">Protease</keyword>
<dbReference type="EMBL" id="FNOI01000002">
    <property type="protein sequence ID" value="SDW81328.1"/>
    <property type="molecule type" value="Genomic_DNA"/>
</dbReference>
<keyword evidence="4" id="KW-0121">Carboxypeptidase</keyword>
<feature type="domain" description="Glycosyl transferase family 51" evidence="13">
    <location>
        <begin position="52"/>
        <end position="226"/>
    </location>
</feature>
<evidence type="ECO:0000256" key="2">
    <source>
        <dbReference type="ARBA" id="ARBA00007090"/>
    </source>
</evidence>
<keyword evidence="6" id="KW-0328">Glycosyltransferase</keyword>
<dbReference type="InterPro" id="IPR001460">
    <property type="entry name" value="PCN-bd_Tpept"/>
</dbReference>
<dbReference type="STRING" id="670155.SAMN04488001_1881"/>
<dbReference type="Pfam" id="PF00912">
    <property type="entry name" value="Transgly"/>
    <property type="match status" value="1"/>
</dbReference>
<name>A0A1H2WLE8_9RHOB</name>
<organism evidence="15 16">
    <name type="scientific">Litoreibacter albidus</name>
    <dbReference type="NCBI Taxonomy" id="670155"/>
    <lineage>
        <taxon>Bacteria</taxon>
        <taxon>Pseudomonadati</taxon>
        <taxon>Pseudomonadota</taxon>
        <taxon>Alphaproteobacteria</taxon>
        <taxon>Rhodobacterales</taxon>
        <taxon>Roseobacteraceae</taxon>
        <taxon>Litoreibacter</taxon>
    </lineage>
</organism>
<dbReference type="EC" id="2.4.99.28" evidence="10"/>
<dbReference type="UniPathway" id="UPA00219"/>
<accession>A0A1H2WLE8</accession>
<dbReference type="InterPro" id="IPR036950">
    <property type="entry name" value="PBP_transglycosylase"/>
</dbReference>
<dbReference type="Pfam" id="PF00905">
    <property type="entry name" value="Transpeptidase"/>
    <property type="match status" value="1"/>
</dbReference>
<evidence type="ECO:0000259" key="14">
    <source>
        <dbReference type="Pfam" id="PF06832"/>
    </source>
</evidence>
<gene>
    <name evidence="15" type="ORF">SAMN04488001_1881</name>
</gene>
<reference evidence="16" key="1">
    <citation type="submission" date="2016-10" db="EMBL/GenBank/DDBJ databases">
        <authorList>
            <person name="Varghese N."/>
            <person name="Submissions S."/>
        </authorList>
    </citation>
    <scope>NUCLEOTIDE SEQUENCE [LARGE SCALE GENOMIC DNA]</scope>
    <source>
        <strain evidence="16">DSM 26922</strain>
    </source>
</reference>
<dbReference type="InterPro" id="IPR012338">
    <property type="entry name" value="Beta-lactam/transpept-like"/>
</dbReference>
<evidence type="ECO:0000256" key="9">
    <source>
        <dbReference type="ARBA" id="ARBA00023268"/>
    </source>
</evidence>
<evidence type="ECO:0000256" key="5">
    <source>
        <dbReference type="ARBA" id="ARBA00022670"/>
    </source>
</evidence>
<dbReference type="OrthoDB" id="9766909at2"/>
<evidence type="ECO:0000256" key="3">
    <source>
        <dbReference type="ARBA" id="ARBA00007739"/>
    </source>
</evidence>
<dbReference type="NCBIfam" id="TIGR02073">
    <property type="entry name" value="PBP_1c"/>
    <property type="match status" value="1"/>
</dbReference>
<keyword evidence="7" id="KW-0808">Transferase</keyword>
<comment type="catalytic activity">
    <reaction evidence="11">
        <text>[GlcNAc-(1-&gt;4)-Mur2Ac(oyl-L-Ala-gamma-D-Glu-L-Lys-D-Ala-D-Ala)](n)-di-trans,octa-cis-undecaprenyl diphosphate + beta-D-GlcNAc-(1-&gt;4)-Mur2Ac(oyl-L-Ala-gamma-D-Glu-L-Lys-D-Ala-D-Ala)-di-trans,octa-cis-undecaprenyl diphosphate = [GlcNAc-(1-&gt;4)-Mur2Ac(oyl-L-Ala-gamma-D-Glu-L-Lys-D-Ala-D-Ala)](n+1)-di-trans,octa-cis-undecaprenyl diphosphate + di-trans,octa-cis-undecaprenyl diphosphate + H(+)</text>
        <dbReference type="Rhea" id="RHEA:23708"/>
        <dbReference type="Rhea" id="RHEA-COMP:9602"/>
        <dbReference type="Rhea" id="RHEA-COMP:9603"/>
        <dbReference type="ChEBI" id="CHEBI:15378"/>
        <dbReference type="ChEBI" id="CHEBI:58405"/>
        <dbReference type="ChEBI" id="CHEBI:60033"/>
        <dbReference type="ChEBI" id="CHEBI:78435"/>
        <dbReference type="EC" id="2.4.99.28"/>
    </reaction>
</comment>
<evidence type="ECO:0000256" key="8">
    <source>
        <dbReference type="ARBA" id="ARBA00022801"/>
    </source>
</evidence>
<dbReference type="GO" id="GO:0009252">
    <property type="term" value="P:peptidoglycan biosynthetic process"/>
    <property type="evidence" value="ECO:0007669"/>
    <property type="project" value="UniProtKB-UniPathway"/>
</dbReference>
<evidence type="ECO:0000256" key="1">
    <source>
        <dbReference type="ARBA" id="ARBA00004752"/>
    </source>
</evidence>
<evidence type="ECO:0000256" key="7">
    <source>
        <dbReference type="ARBA" id="ARBA00022679"/>
    </source>
</evidence>
<evidence type="ECO:0000256" key="11">
    <source>
        <dbReference type="ARBA" id="ARBA00049902"/>
    </source>
</evidence>
<keyword evidence="8" id="KW-0378">Hydrolase</keyword>
<evidence type="ECO:0000256" key="4">
    <source>
        <dbReference type="ARBA" id="ARBA00022645"/>
    </source>
</evidence>
<dbReference type="InterPro" id="IPR023346">
    <property type="entry name" value="Lysozyme-like_dom_sf"/>
</dbReference>
<dbReference type="SUPFAM" id="SSF56601">
    <property type="entry name" value="beta-lactamase/transpeptidase-like"/>
    <property type="match status" value="1"/>
</dbReference>
<dbReference type="Pfam" id="PF06832">
    <property type="entry name" value="BiPBP_C"/>
    <property type="match status" value="1"/>
</dbReference>
<evidence type="ECO:0000313" key="16">
    <source>
        <dbReference type="Proteomes" id="UP000199441"/>
    </source>
</evidence>
<sequence length="675" mass="72450">MNLARALGVATVALWVGALGRDGFDDWIDRTTLPALTIETGVEVVDRNGALLRSFQTSDDRWRLTTSIADVDPEFLRLLIRFEDKRFYRHKGVDVLAMLRAVAQAAWNGHVVSGGSTLTMQVARLLEESGTGSWAGKLRQIRLATALERQLSKDQILSLYLARAPYGGNLEGLRAASLAYYQKEPHRLTPSQIALLIALPQSPEARRPDRFPKRAAQARDRVLERLVASGALPAETVIGQRLAATRRDFKALAPHAADRLHSTGGGQLIRTTLDAELQTAMEQLAAKAVADGGRHLSVAIVVADHGSGEILSSVGSANYANDRRGGFIDMTQARRSPGSTLKPLIYGMGFDQALIHPETLISDRPLQFGSYAPQNFDGEFRGDIRVREALQLSLNLPVVSVLDRLGPANLIAKLRQAGLSPQLAGDKAGLAIALGGLGLSLAELVQIYAAIAQPDAPKRLAVTQAEIVPLPPVISKKASWYLGDILKGVPRPNLASGKDIAFKTGTSYGHRDAWAIGYDGRYVIGVWMGRADGTPVPGAFGGELAAPLLFQAFDRVAGQSNPLAAPPRDALLVGNAALPLPLQRFTSRTERRGVAQDHPKVAFPPNGARVALRGGAVTVQIRDGVAPFTWLQDGAPVLTNSWTRQADLTPAGRGYVQVRVIDAHGRAAGTTIFAE</sequence>
<dbReference type="RefSeq" id="WP_089946644.1">
    <property type="nucleotide sequence ID" value="NZ_FNOI01000002.1"/>
</dbReference>
<proteinExistence type="inferred from homology"/>
<feature type="domain" description="Penicillin-binding protein transpeptidase" evidence="12">
    <location>
        <begin position="299"/>
        <end position="526"/>
    </location>
</feature>
<evidence type="ECO:0000256" key="6">
    <source>
        <dbReference type="ARBA" id="ARBA00022676"/>
    </source>
</evidence>
<dbReference type="GO" id="GO:0004180">
    <property type="term" value="F:carboxypeptidase activity"/>
    <property type="evidence" value="ECO:0007669"/>
    <property type="project" value="UniProtKB-KW"/>
</dbReference>
<dbReference type="Proteomes" id="UP000199441">
    <property type="component" value="Unassembled WGS sequence"/>
</dbReference>
<comment type="similarity">
    <text evidence="2">In the C-terminal section; belongs to the transpeptidase family.</text>
</comment>
<feature type="domain" description="Penicillin-binding C-terminal" evidence="14">
    <location>
        <begin position="591"/>
        <end position="669"/>
    </location>
</feature>
<dbReference type="GO" id="GO:0008955">
    <property type="term" value="F:peptidoglycan glycosyltransferase activity"/>
    <property type="evidence" value="ECO:0007669"/>
    <property type="project" value="UniProtKB-EC"/>
</dbReference>
<dbReference type="Gene3D" id="1.10.3810.10">
    <property type="entry name" value="Biosynthetic peptidoglycan transglycosylase-like"/>
    <property type="match status" value="1"/>
</dbReference>
<dbReference type="SUPFAM" id="SSF53955">
    <property type="entry name" value="Lysozyme-like"/>
    <property type="match status" value="1"/>
</dbReference>
<evidence type="ECO:0000256" key="10">
    <source>
        <dbReference type="ARBA" id="ARBA00044770"/>
    </source>
</evidence>